<comment type="subcellular location">
    <subcellularLocation>
        <location evidence="1">Cell membrane</location>
        <topology evidence="1">Multi-pass membrane protein</topology>
    </subcellularLocation>
</comment>
<evidence type="ECO:0000256" key="8">
    <source>
        <dbReference type="SAM" id="MobiDB-lite"/>
    </source>
</evidence>
<organism evidence="11 12">
    <name type="scientific">Mycobacterium bovis (strain BCG / Pasteur 1173P2)</name>
    <dbReference type="NCBI Taxonomy" id="410289"/>
    <lineage>
        <taxon>Bacteria</taxon>
        <taxon>Bacillati</taxon>
        <taxon>Actinomycetota</taxon>
        <taxon>Actinomycetes</taxon>
        <taxon>Mycobacteriales</taxon>
        <taxon>Mycobacteriaceae</taxon>
        <taxon>Mycobacterium</taxon>
        <taxon>Mycobacterium tuberculosis complex</taxon>
    </lineage>
</organism>
<dbReference type="HOGENOM" id="CLU_532978_0_0_11"/>
<dbReference type="SUPFAM" id="SSF103473">
    <property type="entry name" value="MFS general substrate transporter"/>
    <property type="match status" value="1"/>
</dbReference>
<evidence type="ECO:0000313" key="12">
    <source>
        <dbReference type="Proteomes" id="UP000001472"/>
    </source>
</evidence>
<evidence type="ECO:0000256" key="5">
    <source>
        <dbReference type="ARBA" id="ARBA00022692"/>
    </source>
</evidence>
<dbReference type="InterPro" id="IPR036259">
    <property type="entry name" value="MFS_trans_sf"/>
</dbReference>
<reference evidence="11 12" key="1">
    <citation type="journal article" date="2007" name="Proc. Natl. Acad. Sci. U.S.A.">
        <title>Genome plasticity of BCG and impact on vaccine efficacy.</title>
        <authorList>
            <person name="Brosch R."/>
            <person name="Gordon S.V."/>
            <person name="Garnier T."/>
            <person name="Eiglmeier K."/>
            <person name="Frigui W."/>
            <person name="Valenti P."/>
            <person name="Dos Santos S."/>
            <person name="Duthoy S."/>
            <person name="Lacroix C."/>
            <person name="Garcia-Pelayo C."/>
            <person name="Inwald J.K."/>
            <person name="Golby P."/>
            <person name="Garcia J.N."/>
            <person name="Hewinson R.G."/>
            <person name="Behr M.A."/>
            <person name="Quail M.A."/>
            <person name="Churcher C."/>
            <person name="Barrell B.G."/>
            <person name="Parkhill J."/>
            <person name="Cole S.T."/>
        </authorList>
    </citation>
    <scope>NUCLEOTIDE SEQUENCE [LARGE SCALE GENOMIC DNA]</scope>
    <source>
        <strain evidence="12">BCG / Pasteur 1173P2</strain>
    </source>
</reference>
<protein>
    <submittedName>
        <fullName evidence="11">Probable conserved integral membrane protein [first part]</fullName>
    </submittedName>
</protein>
<keyword evidence="6 9" id="KW-1133">Transmembrane helix</keyword>
<dbReference type="InterPro" id="IPR020846">
    <property type="entry name" value="MFS_dom"/>
</dbReference>
<accession>A0A0H3ME51</accession>
<evidence type="ECO:0000256" key="6">
    <source>
        <dbReference type="ARBA" id="ARBA00022989"/>
    </source>
</evidence>
<evidence type="ECO:0000259" key="10">
    <source>
        <dbReference type="PROSITE" id="PS50850"/>
    </source>
</evidence>
<feature type="region of interest" description="Disordered" evidence="8">
    <location>
        <begin position="488"/>
        <end position="511"/>
    </location>
</feature>
<name>A0A0H3ME51_MYCBP</name>
<evidence type="ECO:0000256" key="3">
    <source>
        <dbReference type="ARBA" id="ARBA00022448"/>
    </source>
</evidence>
<dbReference type="Pfam" id="PF07690">
    <property type="entry name" value="MFS_1"/>
    <property type="match status" value="1"/>
</dbReference>
<dbReference type="PANTHER" id="PTHR23501">
    <property type="entry name" value="MAJOR FACILITATOR SUPERFAMILY"/>
    <property type="match status" value="1"/>
</dbReference>
<dbReference type="AlphaFoldDB" id="A0A0H3ME51"/>
<feature type="transmembrane region" description="Helical" evidence="9">
    <location>
        <begin position="240"/>
        <end position="263"/>
    </location>
</feature>
<keyword evidence="7 9" id="KW-0472">Membrane</keyword>
<feature type="transmembrane region" description="Helical" evidence="9">
    <location>
        <begin position="119"/>
        <end position="140"/>
    </location>
</feature>
<dbReference type="KEGG" id="mbb:BCG_1913"/>
<dbReference type="InterPro" id="IPR011701">
    <property type="entry name" value="MFS"/>
</dbReference>
<evidence type="ECO:0000256" key="4">
    <source>
        <dbReference type="ARBA" id="ARBA00022475"/>
    </source>
</evidence>
<feature type="transmembrane region" description="Helical" evidence="9">
    <location>
        <begin position="212"/>
        <end position="234"/>
    </location>
</feature>
<keyword evidence="5 9" id="KW-0812">Transmembrane</keyword>
<feature type="transmembrane region" description="Helical" evidence="9">
    <location>
        <begin position="182"/>
        <end position="205"/>
    </location>
</feature>
<dbReference type="SMR" id="A0A0H3ME51"/>
<dbReference type="PRINTS" id="PR01035">
    <property type="entry name" value="TCRTETA"/>
</dbReference>
<sequence length="511" mass="53429">MAGPTAPTTAPTAIRAGGPLLSPVRRNIIFTALVFGVLVAATGQTIVVPALPTIVAELGSTVDQSWAVTSYLLGGTVVVVVAGKLGDLLGRNRVLLGSVVVFVVGSVLCGLSQTMTMLAISRALQGVGAGAISVTAYALAAEVVPLRDRGRYQGVLGAVFGVNTVTGPLLGGWLTDYLSWRWAFWINVPVSIAVLTVAATAVPALARPPKPVIDYLGILVIAVATTALIMATSWGGTTYAWGSATIVGLLIGAAVALGFFVWLEGRARCGHPAAQAVWQPSICRVLRPVLRGRIRDAGCTDLRTDLSGVRGRRVGDRVRSAHVADGDRPADRLDRDGCPGRPDGPLQDLPGRGDGADGGCVPADVADGRVDATAAAIAVPGRPRCRHRIVHAGARSHRAEHVVFRRPRRRNIGCDLLPGGRRLVWYRNIRCVVRKLPGPKTRFRADVGRRACPGSAISGCLASAAPEHGRPDRAGICRVAHPGVPLRGLGHGGRFHPGAVAARGTAHRHPR</sequence>
<evidence type="ECO:0000256" key="9">
    <source>
        <dbReference type="SAM" id="Phobius"/>
    </source>
</evidence>
<feature type="transmembrane region" description="Helical" evidence="9">
    <location>
        <begin position="152"/>
        <end position="170"/>
    </location>
</feature>
<feature type="transmembrane region" description="Helical" evidence="9">
    <location>
        <begin position="94"/>
        <end position="113"/>
    </location>
</feature>
<dbReference type="PANTHER" id="PTHR23501:SF197">
    <property type="entry name" value="COMD"/>
    <property type="match status" value="1"/>
</dbReference>
<evidence type="ECO:0000256" key="7">
    <source>
        <dbReference type="ARBA" id="ARBA00023136"/>
    </source>
</evidence>
<dbReference type="PROSITE" id="PS50850">
    <property type="entry name" value="MFS"/>
    <property type="match status" value="1"/>
</dbReference>
<gene>
    <name evidence="11" type="ordered locus">BCG_1913</name>
</gene>
<dbReference type="FunFam" id="1.20.1720.10:FF:000004">
    <property type="entry name" value="EmrB/QacA family drug resistance transporter"/>
    <property type="match status" value="1"/>
</dbReference>
<dbReference type="GO" id="GO:0005886">
    <property type="term" value="C:plasma membrane"/>
    <property type="evidence" value="ECO:0007669"/>
    <property type="project" value="UniProtKB-SubCell"/>
</dbReference>
<evidence type="ECO:0000313" key="11">
    <source>
        <dbReference type="EMBL" id="CAL71900.1"/>
    </source>
</evidence>
<evidence type="ECO:0000256" key="2">
    <source>
        <dbReference type="ARBA" id="ARBA00007520"/>
    </source>
</evidence>
<dbReference type="Gene3D" id="1.20.1720.10">
    <property type="entry name" value="Multidrug resistance protein D"/>
    <property type="match status" value="1"/>
</dbReference>
<feature type="transmembrane region" description="Helical" evidence="9">
    <location>
        <begin position="64"/>
        <end position="82"/>
    </location>
</feature>
<dbReference type="Proteomes" id="UP000001472">
    <property type="component" value="Chromosome"/>
</dbReference>
<feature type="region of interest" description="Disordered" evidence="8">
    <location>
        <begin position="320"/>
        <end position="354"/>
    </location>
</feature>
<keyword evidence="4" id="KW-1003">Cell membrane</keyword>
<dbReference type="InterPro" id="IPR001958">
    <property type="entry name" value="Tet-R_TetA/multi-R_MdtG-like"/>
</dbReference>
<evidence type="ECO:0000256" key="1">
    <source>
        <dbReference type="ARBA" id="ARBA00004651"/>
    </source>
</evidence>
<feature type="compositionally biased region" description="Basic and acidic residues" evidence="8">
    <location>
        <begin position="320"/>
        <end position="338"/>
    </location>
</feature>
<dbReference type="GO" id="GO:0022857">
    <property type="term" value="F:transmembrane transporter activity"/>
    <property type="evidence" value="ECO:0007669"/>
    <property type="project" value="InterPro"/>
</dbReference>
<comment type="similarity">
    <text evidence="2">Belongs to the major facilitator superfamily. TCR/Tet family.</text>
</comment>
<feature type="transmembrane region" description="Helical" evidence="9">
    <location>
        <begin position="28"/>
        <end position="52"/>
    </location>
</feature>
<keyword evidence="3" id="KW-0813">Transport</keyword>
<dbReference type="PROSITE" id="PS00217">
    <property type="entry name" value="SUGAR_TRANSPORT_2"/>
    <property type="match status" value="1"/>
</dbReference>
<dbReference type="InterPro" id="IPR005829">
    <property type="entry name" value="Sugar_transporter_CS"/>
</dbReference>
<proteinExistence type="inferred from homology"/>
<feature type="domain" description="Major facilitator superfamily (MFS) profile" evidence="10">
    <location>
        <begin position="29"/>
        <end position="511"/>
    </location>
</feature>
<dbReference type="EMBL" id="AM408590">
    <property type="protein sequence ID" value="CAL71900.1"/>
    <property type="molecule type" value="Genomic_DNA"/>
</dbReference>